<gene>
    <name evidence="2" type="ORF">CALCODRAFT_269048</name>
</gene>
<feature type="signal peptide" evidence="1">
    <location>
        <begin position="1"/>
        <end position="21"/>
    </location>
</feature>
<evidence type="ECO:0000313" key="3">
    <source>
        <dbReference type="Proteomes" id="UP000076842"/>
    </source>
</evidence>
<sequence>MFWRLLWWAFARVAIKKQGEGRGRIWPVRATARVESHDSHPTVRLDPVSIQSYSWG</sequence>
<evidence type="ECO:0000313" key="2">
    <source>
        <dbReference type="EMBL" id="KZT57705.1"/>
    </source>
</evidence>
<protein>
    <submittedName>
        <fullName evidence="2">Uncharacterized protein</fullName>
    </submittedName>
</protein>
<accession>A0A165G7U8</accession>
<reference evidence="2 3" key="1">
    <citation type="journal article" date="2016" name="Mol. Biol. Evol.">
        <title>Comparative Genomics of Early-Diverging Mushroom-Forming Fungi Provides Insights into the Origins of Lignocellulose Decay Capabilities.</title>
        <authorList>
            <person name="Nagy L.G."/>
            <person name="Riley R."/>
            <person name="Tritt A."/>
            <person name="Adam C."/>
            <person name="Daum C."/>
            <person name="Floudas D."/>
            <person name="Sun H."/>
            <person name="Yadav J.S."/>
            <person name="Pangilinan J."/>
            <person name="Larsson K.H."/>
            <person name="Matsuura K."/>
            <person name="Barry K."/>
            <person name="Labutti K."/>
            <person name="Kuo R."/>
            <person name="Ohm R.A."/>
            <person name="Bhattacharya S.S."/>
            <person name="Shirouzu T."/>
            <person name="Yoshinaga Y."/>
            <person name="Martin F.M."/>
            <person name="Grigoriev I.V."/>
            <person name="Hibbett D.S."/>
        </authorList>
    </citation>
    <scope>NUCLEOTIDE SEQUENCE [LARGE SCALE GENOMIC DNA]</scope>
    <source>
        <strain evidence="2 3">HHB12733</strain>
    </source>
</reference>
<keyword evidence="3" id="KW-1185">Reference proteome</keyword>
<proteinExistence type="predicted"/>
<feature type="chain" id="PRO_5007858083" evidence="1">
    <location>
        <begin position="22"/>
        <end position="56"/>
    </location>
</feature>
<name>A0A165G7U8_9BASI</name>
<evidence type="ECO:0000256" key="1">
    <source>
        <dbReference type="SAM" id="SignalP"/>
    </source>
</evidence>
<dbReference type="Proteomes" id="UP000076842">
    <property type="component" value="Unassembled WGS sequence"/>
</dbReference>
<dbReference type="InParanoid" id="A0A165G7U8"/>
<keyword evidence="1" id="KW-0732">Signal</keyword>
<dbReference type="EMBL" id="KV423959">
    <property type="protein sequence ID" value="KZT57705.1"/>
    <property type="molecule type" value="Genomic_DNA"/>
</dbReference>
<dbReference type="AlphaFoldDB" id="A0A165G7U8"/>
<organism evidence="2 3">
    <name type="scientific">Calocera cornea HHB12733</name>
    <dbReference type="NCBI Taxonomy" id="1353952"/>
    <lineage>
        <taxon>Eukaryota</taxon>
        <taxon>Fungi</taxon>
        <taxon>Dikarya</taxon>
        <taxon>Basidiomycota</taxon>
        <taxon>Agaricomycotina</taxon>
        <taxon>Dacrymycetes</taxon>
        <taxon>Dacrymycetales</taxon>
        <taxon>Dacrymycetaceae</taxon>
        <taxon>Calocera</taxon>
    </lineage>
</organism>